<accession>A0A1J4NVC8</accession>
<name>A0A1J4NVC8_9ACTN</name>
<dbReference type="EMBL" id="LAVA02000046">
    <property type="protein sequence ID" value="OIJ66034.1"/>
    <property type="molecule type" value="Genomic_DNA"/>
</dbReference>
<sequence length="102" mass="11114">MKIQVVACDIDQQVPAKTYTITVSDGRSISKDLCEEHGACLEDLLGELEVGAQESVAELKAEPVVPVRRSPAARKAPAKSATPARRRARVVSFEEIEARKIK</sequence>
<protein>
    <submittedName>
        <fullName evidence="1">Uncharacterized protein</fullName>
    </submittedName>
</protein>
<evidence type="ECO:0000313" key="2">
    <source>
        <dbReference type="Proteomes" id="UP000034196"/>
    </source>
</evidence>
<organism evidence="1 2">
    <name type="scientific">Streptomyces mangrovisoli</name>
    <dbReference type="NCBI Taxonomy" id="1428628"/>
    <lineage>
        <taxon>Bacteria</taxon>
        <taxon>Bacillati</taxon>
        <taxon>Actinomycetota</taxon>
        <taxon>Actinomycetes</taxon>
        <taxon>Kitasatosporales</taxon>
        <taxon>Streptomycetaceae</taxon>
        <taxon>Streptomyces</taxon>
    </lineage>
</organism>
<comment type="caution">
    <text evidence="1">The sequence shown here is derived from an EMBL/GenBank/DDBJ whole genome shotgun (WGS) entry which is preliminary data.</text>
</comment>
<evidence type="ECO:0000313" key="1">
    <source>
        <dbReference type="EMBL" id="OIJ66034.1"/>
    </source>
</evidence>
<proteinExistence type="predicted"/>
<reference evidence="1" key="1">
    <citation type="submission" date="2016-10" db="EMBL/GenBank/DDBJ databases">
        <title>Genome sequence of Streptomyces mangrovisoli MUSC 149.</title>
        <authorList>
            <person name="Lee L.-H."/>
            <person name="Ser H.-L."/>
        </authorList>
    </citation>
    <scope>NUCLEOTIDE SEQUENCE [LARGE SCALE GENOMIC DNA]</scope>
    <source>
        <strain evidence="1">MUSC 149</strain>
    </source>
</reference>
<dbReference type="AlphaFoldDB" id="A0A1J4NVC8"/>
<dbReference type="OrthoDB" id="4338326at2"/>
<gene>
    <name evidence="1" type="ORF">WN71_020415</name>
</gene>
<dbReference type="Proteomes" id="UP000034196">
    <property type="component" value="Unassembled WGS sequence"/>
</dbReference>
<dbReference type="RefSeq" id="WP_046581966.1">
    <property type="nucleotide sequence ID" value="NZ_LAVA02000046.1"/>
</dbReference>
<keyword evidence="2" id="KW-1185">Reference proteome</keyword>